<dbReference type="PANTHER" id="PTHR31806">
    <property type="entry name" value="PURINE-CYTOSINE PERMEASE FCY2-RELATED"/>
    <property type="match status" value="1"/>
</dbReference>
<accession>A0A7K3LK52</accession>
<dbReference type="GO" id="GO:0022857">
    <property type="term" value="F:transmembrane transporter activity"/>
    <property type="evidence" value="ECO:0007669"/>
    <property type="project" value="InterPro"/>
</dbReference>
<dbReference type="PANTHER" id="PTHR31806:SF1">
    <property type="entry name" value="PURINE-CYTOSINE PERMEASE FCY2-RELATED"/>
    <property type="match status" value="1"/>
</dbReference>
<keyword evidence="5 8" id="KW-1133">Transmembrane helix</keyword>
<feature type="transmembrane region" description="Helical" evidence="8">
    <location>
        <begin position="55"/>
        <end position="77"/>
    </location>
</feature>
<feature type="transmembrane region" description="Helical" evidence="8">
    <location>
        <begin position="354"/>
        <end position="374"/>
    </location>
</feature>
<evidence type="ECO:0000313" key="9">
    <source>
        <dbReference type="EMBL" id="NDK88604.1"/>
    </source>
</evidence>
<dbReference type="RefSeq" id="WP_059035752.1">
    <property type="nucleotide sequence ID" value="NZ_JAADZU010000006.1"/>
</dbReference>
<feature type="transmembrane region" description="Helical" evidence="8">
    <location>
        <begin position="279"/>
        <end position="301"/>
    </location>
</feature>
<evidence type="ECO:0000256" key="2">
    <source>
        <dbReference type="ARBA" id="ARBA00008974"/>
    </source>
</evidence>
<name>A0A7K3LK52_9ACTN</name>
<feature type="transmembrane region" description="Helical" evidence="8">
    <location>
        <begin position="166"/>
        <end position="185"/>
    </location>
</feature>
<dbReference type="Pfam" id="PF02133">
    <property type="entry name" value="Transp_cyt_pur"/>
    <property type="match status" value="1"/>
</dbReference>
<dbReference type="PIRSF" id="PIRSF002744">
    <property type="entry name" value="Pur-cyt_permease"/>
    <property type="match status" value="1"/>
</dbReference>
<dbReference type="EMBL" id="JAADZU010000006">
    <property type="protein sequence ID" value="NDK88604.1"/>
    <property type="molecule type" value="Genomic_DNA"/>
</dbReference>
<comment type="subcellular location">
    <subcellularLocation>
        <location evidence="1">Membrane</location>
        <topology evidence="1">Multi-pass membrane protein</topology>
    </subcellularLocation>
</comment>
<feature type="transmembrane region" description="Helical" evidence="8">
    <location>
        <begin position="432"/>
        <end position="449"/>
    </location>
</feature>
<evidence type="ECO:0000256" key="8">
    <source>
        <dbReference type="SAM" id="Phobius"/>
    </source>
</evidence>
<evidence type="ECO:0000256" key="3">
    <source>
        <dbReference type="ARBA" id="ARBA00022448"/>
    </source>
</evidence>
<sequence>MTQTNSPLIEELTIQPVPADKRTGSARHLFAVWFGVQVMPLTLVTGVLGPTVFGLGAAASIVAIVVGNLIGAVFMALHSVQGAKLGVPQMIQARGQFGMYGSLLVLVVVILMYLGFLASIIVLARDTLVALAPGLDPTLALVITTVVALVAVVFGYELIHRLNRILLVLFAIAVALVAVYVLRAAGSDTTGTVAQSFDLIGFVGMASIAAVWQIAYAPYVSDYSRYLPEETPARTAFGYTFFGSILGAIPMMALGALLVTAAGGDGTIGQLVDIMPGPVSAFVLAMLFLGAIDAAVINLYGPALCTLTFIQTFRPTWSPGAAARNTVATITAGIAFVVALFFADNFLVNYSSFIHFLMCLLIPWSVVNLVDYYLISKGHYDVASFSDANAGYGKYNIPALVTYVVGFVVQMPFMSGAFYTGWISAAMDGVDISWLVGSIVSFALYLALVRARSTSRVEAVASPSTVF</sequence>
<dbReference type="AlphaFoldDB" id="A0A7K3LK52"/>
<protein>
    <submittedName>
        <fullName evidence="9">NCS1 family transporter</fullName>
    </submittedName>
</protein>
<evidence type="ECO:0000256" key="6">
    <source>
        <dbReference type="ARBA" id="ARBA00023136"/>
    </source>
</evidence>
<evidence type="ECO:0000313" key="10">
    <source>
        <dbReference type="Proteomes" id="UP000466307"/>
    </source>
</evidence>
<feature type="transmembrane region" description="Helical" evidence="8">
    <location>
        <begin position="29"/>
        <end position="49"/>
    </location>
</feature>
<gene>
    <name evidence="9" type="ORF">GYA93_03255</name>
</gene>
<evidence type="ECO:0000256" key="7">
    <source>
        <dbReference type="PIRNR" id="PIRNR002744"/>
    </source>
</evidence>
<evidence type="ECO:0000256" key="5">
    <source>
        <dbReference type="ARBA" id="ARBA00022989"/>
    </source>
</evidence>
<keyword evidence="4 8" id="KW-0812">Transmembrane</keyword>
<keyword evidence="6 7" id="KW-0472">Membrane</keyword>
<feature type="transmembrane region" description="Helical" evidence="8">
    <location>
        <begin position="197"/>
        <end position="215"/>
    </location>
</feature>
<keyword evidence="10" id="KW-1185">Reference proteome</keyword>
<evidence type="ECO:0000256" key="4">
    <source>
        <dbReference type="ARBA" id="ARBA00022692"/>
    </source>
</evidence>
<dbReference type="InterPro" id="IPR026030">
    <property type="entry name" value="Pur-cyt_permease_Fcy2/21/22"/>
</dbReference>
<proteinExistence type="inferred from homology"/>
<evidence type="ECO:0000256" key="1">
    <source>
        <dbReference type="ARBA" id="ARBA00004141"/>
    </source>
</evidence>
<dbReference type="InterPro" id="IPR001248">
    <property type="entry name" value="Pur-cyt_permease"/>
</dbReference>
<feature type="transmembrane region" description="Helical" evidence="8">
    <location>
        <begin position="322"/>
        <end position="342"/>
    </location>
</feature>
<dbReference type="Proteomes" id="UP000466307">
    <property type="component" value="Unassembled WGS sequence"/>
</dbReference>
<feature type="transmembrane region" description="Helical" evidence="8">
    <location>
        <begin position="236"/>
        <end position="259"/>
    </location>
</feature>
<dbReference type="Gene3D" id="1.10.4160.10">
    <property type="entry name" value="Hydantoin permease"/>
    <property type="match status" value="1"/>
</dbReference>
<comment type="similarity">
    <text evidence="2 7">Belongs to the purine-cytosine permease (2.A.39) family.</text>
</comment>
<feature type="transmembrane region" description="Helical" evidence="8">
    <location>
        <begin position="97"/>
        <end position="124"/>
    </location>
</feature>
<keyword evidence="3 7" id="KW-0813">Transport</keyword>
<feature type="transmembrane region" description="Helical" evidence="8">
    <location>
        <begin position="395"/>
        <end position="420"/>
    </location>
</feature>
<comment type="caution">
    <text evidence="9">The sequence shown here is derived from an EMBL/GenBank/DDBJ whole genome shotgun (WGS) entry which is preliminary data.</text>
</comment>
<feature type="transmembrane region" description="Helical" evidence="8">
    <location>
        <begin position="139"/>
        <end position="159"/>
    </location>
</feature>
<dbReference type="GO" id="GO:0005886">
    <property type="term" value="C:plasma membrane"/>
    <property type="evidence" value="ECO:0007669"/>
    <property type="project" value="TreeGrafter"/>
</dbReference>
<reference evidence="9 10" key="1">
    <citation type="submission" date="2020-01" db="EMBL/GenBank/DDBJ databases">
        <title>Investigation of new actinobacteria for the biodesulphurisation of diesel fuel.</title>
        <authorList>
            <person name="Athi Narayanan S.M."/>
        </authorList>
    </citation>
    <scope>NUCLEOTIDE SEQUENCE [LARGE SCALE GENOMIC DNA]</scope>
    <source>
        <strain evidence="9 10">213E</strain>
    </source>
</reference>
<organism evidence="9 10">
    <name type="scientific">Gordonia desulfuricans</name>
    <dbReference type="NCBI Taxonomy" id="89051"/>
    <lineage>
        <taxon>Bacteria</taxon>
        <taxon>Bacillati</taxon>
        <taxon>Actinomycetota</taxon>
        <taxon>Actinomycetes</taxon>
        <taxon>Mycobacteriales</taxon>
        <taxon>Gordoniaceae</taxon>
        <taxon>Gordonia</taxon>
    </lineage>
</organism>